<keyword evidence="1" id="KW-1133">Transmembrane helix</keyword>
<evidence type="ECO:0000313" key="2">
    <source>
        <dbReference type="EMBL" id="ALF17201.1"/>
    </source>
</evidence>
<feature type="transmembrane region" description="Helical" evidence="1">
    <location>
        <begin position="6"/>
        <end position="36"/>
    </location>
</feature>
<reference evidence="2 3" key="1">
    <citation type="submission" date="2015-09" db="EMBL/GenBank/DDBJ databases">
        <authorList>
            <person name="Jackson K.R."/>
            <person name="Lunt B.L."/>
            <person name="Fisher J.N.B."/>
            <person name="Gardner A.V."/>
            <person name="Bailey M.E."/>
            <person name="Deus L.M."/>
            <person name="Earl A.S."/>
            <person name="Gibby P.D."/>
            <person name="Hartmann K.A."/>
            <person name="Liu J.E."/>
            <person name="Manci A.M."/>
            <person name="Nielsen D.A."/>
            <person name="Solomon M.B."/>
            <person name="Breakwell D.P."/>
            <person name="Burnett S.H."/>
            <person name="Grose J.H."/>
        </authorList>
    </citation>
    <scope>NUCLEOTIDE SEQUENCE [LARGE SCALE GENOMIC DNA]</scope>
    <source>
        <strain evidence="2 3">KCOM 1279</strain>
    </source>
</reference>
<evidence type="ECO:0000313" key="3">
    <source>
        <dbReference type="Proteomes" id="UP000063147"/>
    </source>
</evidence>
<name>A0A0M5M808_9FUSO</name>
<dbReference type="PATRIC" id="fig|76859.3.peg.592"/>
<gene>
    <name evidence="2" type="ORF">RN98_03015</name>
</gene>
<protein>
    <submittedName>
        <fullName evidence="2">Uncharacterized protein</fullName>
    </submittedName>
</protein>
<accession>A0A0M5M808</accession>
<keyword evidence="1" id="KW-0472">Membrane</keyword>
<dbReference type="RefSeq" id="WP_060675811.1">
    <property type="nucleotide sequence ID" value="NZ_CP012713.1"/>
</dbReference>
<feature type="transmembrane region" description="Helical" evidence="1">
    <location>
        <begin position="67"/>
        <end position="85"/>
    </location>
</feature>
<sequence length="117" mass="14175">MIKFISFYFTLILILVIIVYQIVISYFELCILTAFLNIKTYKYIKLLKILDAIIIGVIFFSNINKKLLFILLFLIYFIILIYDLYEERVSEKDFSTYTLFIFIDFFLTFFLFLFAKN</sequence>
<proteinExistence type="predicted"/>
<dbReference type="AlphaFoldDB" id="A0A0M5M808"/>
<dbReference type="EMBL" id="CP012713">
    <property type="protein sequence ID" value="ALF17201.1"/>
    <property type="molecule type" value="Genomic_DNA"/>
</dbReference>
<keyword evidence="1" id="KW-0812">Transmembrane</keyword>
<dbReference type="Proteomes" id="UP000063147">
    <property type="component" value="Chromosome"/>
</dbReference>
<feature type="transmembrane region" description="Helical" evidence="1">
    <location>
        <begin position="43"/>
        <end position="61"/>
    </location>
</feature>
<feature type="transmembrane region" description="Helical" evidence="1">
    <location>
        <begin position="97"/>
        <end position="115"/>
    </location>
</feature>
<organism evidence="2">
    <name type="scientific">Fusobacterium animalis</name>
    <dbReference type="NCBI Taxonomy" id="76859"/>
    <lineage>
        <taxon>Bacteria</taxon>
        <taxon>Fusobacteriati</taxon>
        <taxon>Fusobacteriota</taxon>
        <taxon>Fusobacteriia</taxon>
        <taxon>Fusobacteriales</taxon>
        <taxon>Fusobacteriaceae</taxon>
        <taxon>Fusobacterium</taxon>
    </lineage>
</organism>
<evidence type="ECO:0000256" key="1">
    <source>
        <dbReference type="SAM" id="Phobius"/>
    </source>
</evidence>